<keyword evidence="3 6" id="KW-1133">Transmembrane helix</keyword>
<feature type="transmembrane region" description="Helical" evidence="6">
    <location>
        <begin position="73"/>
        <end position="90"/>
    </location>
</feature>
<keyword evidence="9" id="KW-1185">Reference proteome</keyword>
<dbReference type="GO" id="GO:0006890">
    <property type="term" value="P:retrograde vesicle-mediated transport, Golgi to endoplasmic reticulum"/>
    <property type="evidence" value="ECO:0007669"/>
    <property type="project" value="InterPro"/>
</dbReference>
<organism evidence="8 9">
    <name type="scientific">Tothia fuscella</name>
    <dbReference type="NCBI Taxonomy" id="1048955"/>
    <lineage>
        <taxon>Eukaryota</taxon>
        <taxon>Fungi</taxon>
        <taxon>Dikarya</taxon>
        <taxon>Ascomycota</taxon>
        <taxon>Pezizomycotina</taxon>
        <taxon>Dothideomycetes</taxon>
        <taxon>Pleosporomycetidae</taxon>
        <taxon>Venturiales</taxon>
        <taxon>Cylindrosympodiaceae</taxon>
        <taxon>Tothia</taxon>
    </lineage>
</organism>
<feature type="compositionally biased region" description="Low complexity" evidence="5">
    <location>
        <begin position="311"/>
        <end position="341"/>
    </location>
</feature>
<protein>
    <submittedName>
        <fullName evidence="8">DUF1751-domain-containing protein</fullName>
    </submittedName>
</protein>
<keyword evidence="4 6" id="KW-0472">Membrane</keyword>
<dbReference type="Gene3D" id="1.20.1540.10">
    <property type="entry name" value="Rhomboid-like"/>
    <property type="match status" value="1"/>
</dbReference>
<dbReference type="PANTHER" id="PTHR13377:SF3">
    <property type="entry name" value="TRANSMEMBRANE PROTEIN 115"/>
    <property type="match status" value="1"/>
</dbReference>
<dbReference type="InterPro" id="IPR035952">
    <property type="entry name" value="Rhomboid-like_sf"/>
</dbReference>
<comment type="caution">
    <text evidence="8">The sequence shown here is derived from an EMBL/GenBank/DDBJ whole genome shotgun (WGS) entry which is preliminary data.</text>
</comment>
<feature type="transmembrane region" description="Helical" evidence="6">
    <location>
        <begin position="134"/>
        <end position="153"/>
    </location>
</feature>
<reference evidence="8" key="1">
    <citation type="journal article" date="2020" name="Stud. Mycol.">
        <title>101 Dothideomycetes genomes: a test case for predicting lifestyles and emergence of pathogens.</title>
        <authorList>
            <person name="Haridas S."/>
            <person name="Albert R."/>
            <person name="Binder M."/>
            <person name="Bloem J."/>
            <person name="Labutti K."/>
            <person name="Salamov A."/>
            <person name="Andreopoulos B."/>
            <person name="Baker S."/>
            <person name="Barry K."/>
            <person name="Bills G."/>
            <person name="Bluhm B."/>
            <person name="Cannon C."/>
            <person name="Castanera R."/>
            <person name="Culley D."/>
            <person name="Daum C."/>
            <person name="Ezra D."/>
            <person name="Gonzalez J."/>
            <person name="Henrissat B."/>
            <person name="Kuo A."/>
            <person name="Liang C."/>
            <person name="Lipzen A."/>
            <person name="Lutzoni F."/>
            <person name="Magnuson J."/>
            <person name="Mondo S."/>
            <person name="Nolan M."/>
            <person name="Ohm R."/>
            <person name="Pangilinan J."/>
            <person name="Park H.-J."/>
            <person name="Ramirez L."/>
            <person name="Alfaro M."/>
            <person name="Sun H."/>
            <person name="Tritt A."/>
            <person name="Yoshinaga Y."/>
            <person name="Zwiers L.-H."/>
            <person name="Turgeon B."/>
            <person name="Goodwin S."/>
            <person name="Spatafora J."/>
            <person name="Crous P."/>
            <person name="Grigoriev I."/>
        </authorList>
    </citation>
    <scope>NUCLEOTIDE SEQUENCE</scope>
    <source>
        <strain evidence="8">CBS 130266</strain>
    </source>
</reference>
<comment type="subcellular location">
    <subcellularLocation>
        <location evidence="1">Membrane</location>
        <topology evidence="1">Multi-pass membrane protein</topology>
    </subcellularLocation>
</comment>
<dbReference type="PANTHER" id="PTHR13377">
    <property type="entry name" value="PLACENTAL PROTEIN 6"/>
    <property type="match status" value="1"/>
</dbReference>
<dbReference type="GO" id="GO:0005794">
    <property type="term" value="C:Golgi apparatus"/>
    <property type="evidence" value="ECO:0007669"/>
    <property type="project" value="TreeGrafter"/>
</dbReference>
<evidence type="ECO:0000256" key="7">
    <source>
        <dbReference type="SAM" id="SignalP"/>
    </source>
</evidence>
<accession>A0A9P4NMV8</accession>
<dbReference type="GO" id="GO:0016020">
    <property type="term" value="C:membrane"/>
    <property type="evidence" value="ECO:0007669"/>
    <property type="project" value="UniProtKB-SubCell"/>
</dbReference>
<proteinExistence type="predicted"/>
<keyword evidence="2 6" id="KW-0812">Transmembrane</keyword>
<dbReference type="SUPFAM" id="SSF144091">
    <property type="entry name" value="Rhomboid-like"/>
    <property type="match status" value="1"/>
</dbReference>
<feature type="region of interest" description="Disordered" evidence="5">
    <location>
        <begin position="281"/>
        <end position="360"/>
    </location>
</feature>
<name>A0A9P4NMV8_9PEZI</name>
<feature type="chain" id="PRO_5040456674" evidence="7">
    <location>
        <begin position="27"/>
        <end position="360"/>
    </location>
</feature>
<feature type="transmembrane region" description="Helical" evidence="6">
    <location>
        <begin position="102"/>
        <end position="122"/>
    </location>
</feature>
<gene>
    <name evidence="8" type="ORF">EJ08DRAFT_591931</name>
</gene>
<evidence type="ECO:0000256" key="5">
    <source>
        <dbReference type="SAM" id="MobiDB-lite"/>
    </source>
</evidence>
<sequence length="360" mass="38990">MPRFGTIPPLTRTLIITLTSLTILNAIIQPEYTAWSTPFTKKGNGLPYLAIIPGKSYKYPWTFLLASFVEQNVFGLAVTGATLFFGGRYLERAWSSAEFGKFLVIVALVPNVLCWGLYLFLFGISGSGKARNTTISGGISIQAAFLVAFKQLIPEHTVSVWRLLRMRVKHFPALFLLLNTISGTLLGTETAMFLSLFAFLTSWAYLRFYRTSTILSSTSTSTDNLPTARGDASDTFGFAFFFPEPIHTPIALVADKCYELAIAFGVCSPFSTEDVESGNVQASARAEGGLPTIMGGRGSGRREEAERRRALALQALDQRLHTATTRGTSGGAAVNVPAPVATQQSSDVNGSERPQEGGSQ</sequence>
<feature type="compositionally biased region" description="Basic and acidic residues" evidence="5">
    <location>
        <begin position="300"/>
        <end position="309"/>
    </location>
</feature>
<dbReference type="Proteomes" id="UP000800235">
    <property type="component" value="Unassembled WGS sequence"/>
</dbReference>
<dbReference type="AlphaFoldDB" id="A0A9P4NMV8"/>
<keyword evidence="7" id="KW-0732">Signal</keyword>
<dbReference type="EMBL" id="MU007053">
    <property type="protein sequence ID" value="KAF2428709.1"/>
    <property type="molecule type" value="Genomic_DNA"/>
</dbReference>
<evidence type="ECO:0000313" key="8">
    <source>
        <dbReference type="EMBL" id="KAF2428709.1"/>
    </source>
</evidence>
<evidence type="ECO:0000256" key="2">
    <source>
        <dbReference type="ARBA" id="ARBA00022692"/>
    </source>
</evidence>
<dbReference type="SMART" id="SM01160">
    <property type="entry name" value="DUF1751"/>
    <property type="match status" value="1"/>
</dbReference>
<evidence type="ECO:0000313" key="9">
    <source>
        <dbReference type="Proteomes" id="UP000800235"/>
    </source>
</evidence>
<dbReference type="FunFam" id="1.20.1540.10:FF:000004">
    <property type="entry name" value="Transmembrane protein 115"/>
    <property type="match status" value="1"/>
</dbReference>
<dbReference type="OrthoDB" id="73612at2759"/>
<feature type="transmembrane region" description="Helical" evidence="6">
    <location>
        <begin position="174"/>
        <end position="206"/>
    </location>
</feature>
<feature type="signal peptide" evidence="7">
    <location>
        <begin position="1"/>
        <end position="26"/>
    </location>
</feature>
<evidence type="ECO:0000256" key="6">
    <source>
        <dbReference type="SAM" id="Phobius"/>
    </source>
</evidence>
<evidence type="ECO:0000256" key="1">
    <source>
        <dbReference type="ARBA" id="ARBA00004141"/>
    </source>
</evidence>
<evidence type="ECO:0000256" key="3">
    <source>
        <dbReference type="ARBA" id="ARBA00022989"/>
    </source>
</evidence>
<dbReference type="Pfam" id="PF08551">
    <property type="entry name" value="DUF1751"/>
    <property type="match status" value="1"/>
</dbReference>
<dbReference type="InterPro" id="IPR013861">
    <property type="entry name" value="TMEM115/Pdh1/Rbl19"/>
</dbReference>
<evidence type="ECO:0000256" key="4">
    <source>
        <dbReference type="ARBA" id="ARBA00023136"/>
    </source>
</evidence>